<evidence type="ECO:0000313" key="3">
    <source>
        <dbReference type="Proteomes" id="UP000435357"/>
    </source>
</evidence>
<keyword evidence="3" id="KW-1185">Reference proteome</keyword>
<gene>
    <name evidence="2" type="ORF">F3059_01295</name>
</gene>
<dbReference type="GO" id="GO:0005524">
    <property type="term" value="F:ATP binding"/>
    <property type="evidence" value="ECO:0007669"/>
    <property type="project" value="InterPro"/>
</dbReference>
<dbReference type="InterPro" id="IPR027417">
    <property type="entry name" value="P-loop_NTPase"/>
</dbReference>
<dbReference type="GO" id="GO:0016887">
    <property type="term" value="F:ATP hydrolysis activity"/>
    <property type="evidence" value="ECO:0007669"/>
    <property type="project" value="InterPro"/>
</dbReference>
<accession>A0A6N6M8A1</accession>
<dbReference type="Proteomes" id="UP000435357">
    <property type="component" value="Unassembled WGS sequence"/>
</dbReference>
<dbReference type="PANTHER" id="PTHR43581:SF4">
    <property type="entry name" value="ATP_GTP PHOSPHATASE"/>
    <property type="match status" value="1"/>
</dbReference>
<dbReference type="EMBL" id="WACR01000001">
    <property type="protein sequence ID" value="KAB1066134.1"/>
    <property type="molecule type" value="Genomic_DNA"/>
</dbReference>
<reference evidence="2 3" key="1">
    <citation type="submission" date="2019-09" db="EMBL/GenBank/DDBJ databases">
        <title>Genomes of Cryomorphaceae.</title>
        <authorList>
            <person name="Bowman J.P."/>
        </authorList>
    </citation>
    <scope>NUCLEOTIDE SEQUENCE [LARGE SCALE GENOMIC DNA]</scope>
    <source>
        <strain evidence="2 3">KCTC 52047</strain>
    </source>
</reference>
<dbReference type="OrthoDB" id="9815944at2"/>
<dbReference type="CDD" id="cd00267">
    <property type="entry name" value="ABC_ATPase"/>
    <property type="match status" value="1"/>
</dbReference>
<dbReference type="RefSeq" id="WP_151166122.1">
    <property type="nucleotide sequence ID" value="NZ_WACR01000001.1"/>
</dbReference>
<feature type="domain" description="ATPase AAA-type core" evidence="1">
    <location>
        <begin position="275"/>
        <end position="386"/>
    </location>
</feature>
<dbReference type="SUPFAM" id="SSF52540">
    <property type="entry name" value="P-loop containing nucleoside triphosphate hydrolases"/>
    <property type="match status" value="1"/>
</dbReference>
<dbReference type="InterPro" id="IPR051396">
    <property type="entry name" value="Bact_Antivir_Def_Nuclease"/>
</dbReference>
<dbReference type="AlphaFoldDB" id="A0A6N6M8A1"/>
<dbReference type="PANTHER" id="PTHR43581">
    <property type="entry name" value="ATP/GTP PHOSPHATASE"/>
    <property type="match status" value="1"/>
</dbReference>
<protein>
    <submittedName>
        <fullName evidence="2">AAA family ATPase</fullName>
    </submittedName>
</protein>
<evidence type="ECO:0000313" key="2">
    <source>
        <dbReference type="EMBL" id="KAB1066134.1"/>
    </source>
</evidence>
<organism evidence="2 3">
    <name type="scientific">Salibacter halophilus</name>
    <dbReference type="NCBI Taxonomy" id="1803916"/>
    <lineage>
        <taxon>Bacteria</taxon>
        <taxon>Pseudomonadati</taxon>
        <taxon>Bacteroidota</taxon>
        <taxon>Flavobacteriia</taxon>
        <taxon>Flavobacteriales</taxon>
        <taxon>Salibacteraceae</taxon>
        <taxon>Salibacter</taxon>
    </lineage>
</organism>
<dbReference type="InterPro" id="IPR003959">
    <property type="entry name" value="ATPase_AAA_core"/>
</dbReference>
<proteinExistence type="predicted"/>
<name>A0A6N6M8A1_9FLAO</name>
<sequence length="531" mass="62463">MRIDTVHIKSRFKNLKNFQINIEENAWETVLLGLNATGKSNFLEALVIIYRDLDLIYNHNKKVKNHDFDYYIKYECRGNNIEIDLDDGKYVFKVNGKSETTRITKNIEDYLPKHVFIYYSGISERLKSLYVPHQREYYKQIIEKDAAESNFDSIRRIFLAQNIHASFALIAFYLFEDQAKETIRFLKEEINIEDFGSALFMLKEPDWAKESSRKPSNLWKSTGLVRNFLEDLLEVSYAPIEHKARMEVSYKKNATISRLYLFLKDKATVEKLIKEKYTNNIELFNALESLYISDFLEDNDVRIKVQKKSVDGELSMAELSEGEKQFLTVLGLLKFTKDEESLVLLDEPDTHLNPVWKWKYLDYLDKVVKRKSNTQIIFCTHDPLVIGNLKKNQVQIFKKNEQGKTEAFNPYMSPREMSVSKILTSELFGIPSLMSKKLEDLLNQKRFLQAKLSQGELGDKEQHIFERLKKYFDHIGFNDETADSRYNQFIKLTSQNKAYVDRKYTKEEAEELDKIAKEVLDEILKEEKKGE</sequence>
<evidence type="ECO:0000259" key="1">
    <source>
        <dbReference type="Pfam" id="PF13304"/>
    </source>
</evidence>
<dbReference type="Gene3D" id="3.40.50.300">
    <property type="entry name" value="P-loop containing nucleotide triphosphate hydrolases"/>
    <property type="match status" value="1"/>
</dbReference>
<dbReference type="Pfam" id="PF13304">
    <property type="entry name" value="AAA_21"/>
    <property type="match status" value="1"/>
</dbReference>
<comment type="caution">
    <text evidence="2">The sequence shown here is derived from an EMBL/GenBank/DDBJ whole genome shotgun (WGS) entry which is preliminary data.</text>
</comment>